<proteinExistence type="inferred from homology"/>
<keyword evidence="9" id="KW-0046">Antibiotic resistance</keyword>
<name>A0AAW8NJX8_9GAMM</name>
<feature type="transmembrane region" description="Helical" evidence="10">
    <location>
        <begin position="375"/>
        <end position="396"/>
    </location>
</feature>
<evidence type="ECO:0000256" key="2">
    <source>
        <dbReference type="ARBA" id="ARBA00008417"/>
    </source>
</evidence>
<dbReference type="GO" id="GO:0046677">
    <property type="term" value="P:response to antibiotic"/>
    <property type="evidence" value="ECO:0007669"/>
    <property type="project" value="UniProtKB-KW"/>
</dbReference>
<dbReference type="GO" id="GO:0005886">
    <property type="term" value="C:plasma membrane"/>
    <property type="evidence" value="ECO:0007669"/>
    <property type="project" value="UniProtKB-SubCell"/>
</dbReference>
<accession>A0AAW8NJX8</accession>
<comment type="subcellular location">
    <subcellularLocation>
        <location evidence="1">Cell inner membrane</location>
        <topology evidence="1">Multi-pass membrane protein</topology>
    </subcellularLocation>
</comment>
<evidence type="ECO:0000256" key="10">
    <source>
        <dbReference type="SAM" id="Phobius"/>
    </source>
</evidence>
<feature type="transmembrane region" description="Helical" evidence="10">
    <location>
        <begin position="106"/>
        <end position="130"/>
    </location>
</feature>
<dbReference type="Pfam" id="PF01554">
    <property type="entry name" value="MatE"/>
    <property type="match status" value="2"/>
</dbReference>
<evidence type="ECO:0000256" key="9">
    <source>
        <dbReference type="ARBA" id="ARBA00023251"/>
    </source>
</evidence>
<feature type="transmembrane region" description="Helical" evidence="10">
    <location>
        <begin position="249"/>
        <end position="276"/>
    </location>
</feature>
<dbReference type="Proteomes" id="UP001271263">
    <property type="component" value="Unassembled WGS sequence"/>
</dbReference>
<keyword evidence="14" id="KW-1185">Reference proteome</keyword>
<keyword evidence="7 10" id="KW-1133">Transmembrane helix</keyword>
<reference evidence="12 14" key="1">
    <citation type="journal article" date="2022" name="bioRxiv">
        <title>Prophages regulate Shewanella fidelis 3313 motility and biofilm formation: implications for gut colonization dynamics in Ciona robusta.</title>
        <authorList>
            <person name="Natarajan O."/>
            <person name="Gibboney S.L."/>
            <person name="Young M.N."/>
            <person name="Lim S.J."/>
            <person name="Pluta N."/>
            <person name="Atkinson C.G."/>
            <person name="Leigh B.A."/>
            <person name="Liberti A."/>
            <person name="Kees E.D."/>
            <person name="Breitbart M."/>
            <person name="Gralnick J.A."/>
            <person name="Dishaw L.J."/>
        </authorList>
    </citation>
    <scope>NUCLEOTIDE SEQUENCE [LARGE SCALE GENOMIC DNA]</scope>
    <source>
        <strain evidence="12 14">JG4066</strain>
    </source>
</reference>
<dbReference type="InterPro" id="IPR051327">
    <property type="entry name" value="MATE_MepA_subfamily"/>
</dbReference>
<dbReference type="AlphaFoldDB" id="A0AAW8NJX8"/>
<evidence type="ECO:0000313" key="13">
    <source>
        <dbReference type="Proteomes" id="UP001259340"/>
    </source>
</evidence>
<organism evidence="11 13">
    <name type="scientific">Shewanella fidelis</name>
    <dbReference type="NCBI Taxonomy" id="173509"/>
    <lineage>
        <taxon>Bacteria</taxon>
        <taxon>Pseudomonadati</taxon>
        <taxon>Pseudomonadota</taxon>
        <taxon>Gammaproteobacteria</taxon>
        <taxon>Alteromonadales</taxon>
        <taxon>Shewanellaceae</taxon>
        <taxon>Shewanella</taxon>
    </lineage>
</organism>
<feature type="transmembrane region" description="Helical" evidence="10">
    <location>
        <begin position="429"/>
        <end position="448"/>
    </location>
</feature>
<protein>
    <recommendedName>
        <fullName evidence="3">Multidrug export protein MepA</fullName>
    </recommendedName>
</protein>
<dbReference type="InterPro" id="IPR048279">
    <property type="entry name" value="MdtK-like"/>
</dbReference>
<feature type="transmembrane region" description="Helical" evidence="10">
    <location>
        <begin position="69"/>
        <end position="94"/>
    </location>
</feature>
<keyword evidence="5" id="KW-1003">Cell membrane</keyword>
<comment type="similarity">
    <text evidence="2">Belongs to the multi antimicrobial extrusion (MATE) (TC 2.A.66.1) family. MepA subfamily.</text>
</comment>
<dbReference type="CDD" id="cd13143">
    <property type="entry name" value="MATE_MepA_like"/>
    <property type="match status" value="1"/>
</dbReference>
<evidence type="ECO:0000256" key="6">
    <source>
        <dbReference type="ARBA" id="ARBA00022692"/>
    </source>
</evidence>
<dbReference type="InterPro" id="IPR002528">
    <property type="entry name" value="MATE_fam"/>
</dbReference>
<keyword evidence="8 10" id="KW-0472">Membrane</keyword>
<evidence type="ECO:0000256" key="5">
    <source>
        <dbReference type="ARBA" id="ARBA00022475"/>
    </source>
</evidence>
<feature type="transmembrane region" description="Helical" evidence="10">
    <location>
        <begin position="403"/>
        <end position="423"/>
    </location>
</feature>
<evidence type="ECO:0000313" key="11">
    <source>
        <dbReference type="EMBL" id="MDR8522961.1"/>
    </source>
</evidence>
<evidence type="ECO:0000256" key="1">
    <source>
        <dbReference type="ARBA" id="ARBA00004429"/>
    </source>
</evidence>
<gene>
    <name evidence="11" type="ORF">OS133_04595</name>
    <name evidence="12" type="ORF">OS134_08555</name>
</gene>
<feature type="transmembrane region" description="Helical" evidence="10">
    <location>
        <begin position="331"/>
        <end position="355"/>
    </location>
</feature>
<evidence type="ECO:0000313" key="12">
    <source>
        <dbReference type="EMBL" id="MDW4824102.1"/>
    </source>
</evidence>
<dbReference type="GO" id="GO:0015297">
    <property type="term" value="F:antiporter activity"/>
    <property type="evidence" value="ECO:0007669"/>
    <property type="project" value="InterPro"/>
</dbReference>
<sequence length="457" mass="49891">MTQVVQPTGEAAAATSESPMVNEPINKLFWRYSIPTILSMLVTGIYVTIDGMFIGHYLGEVGLAGMILAYPIAAILYAIGATLGMGGAALVSIHQGQGEPHIARKILGNTFSLCLISGAITTILGCYFSRDILLLLGAQGEVLSSADDYLFWYFALGTFPIVSMAFTAHLRNDGRPGFVTFVLILGGVLNTILDWLLIVVFPYGLMGAAIATMISQAVTGALCLQHFFSSRTKLGINLEQMKLKWDHCINIIRVGIPSFLMNMYLTVVLTLHNVAFLKVGTSLHVAAYSVVSYTEAFFYLLFEGIAFGVQPILSFNAGAKRFDRVKQTLKMAFSVTLICAALGLVFIYSVPQLFVYIFAGDNSLLTPIATEGMRWYFWGLPMEGMLLIGASFFQAINYSKEASILTGAKLILFSAILYVFAWAFGVTGVWISLATCSTILVVWMAWVMKRTNSKLMA</sequence>
<evidence type="ECO:0000313" key="14">
    <source>
        <dbReference type="Proteomes" id="UP001271263"/>
    </source>
</evidence>
<feature type="transmembrane region" description="Helical" evidence="10">
    <location>
        <begin position="177"/>
        <end position="198"/>
    </location>
</feature>
<keyword evidence="6 10" id="KW-0812">Transmembrane</keyword>
<feature type="transmembrane region" description="Helical" evidence="10">
    <location>
        <begin position="296"/>
        <end position="319"/>
    </location>
</feature>
<reference evidence="11" key="2">
    <citation type="submission" date="2022-11" db="EMBL/GenBank/DDBJ databases">
        <title>Prophages regulate Shewanella fidelis motility and biofilm formation: implications for gut colonization dynamics in Ciona robusta.</title>
        <authorList>
            <person name="Natarajan O."/>
            <person name="Gibboney S.L."/>
            <person name="Young M.N."/>
            <person name="Lim S.J."/>
            <person name="Pluta N."/>
            <person name="Atkinson C.G.F."/>
            <person name="Leigh B.A."/>
            <person name="Liberti A."/>
            <person name="Kees E."/>
            <person name="Breitbart M."/>
            <person name="Gralnick J."/>
            <person name="Dishaw L.J."/>
        </authorList>
    </citation>
    <scope>NUCLEOTIDE SEQUENCE</scope>
    <source>
        <strain evidence="11">3313</strain>
    </source>
</reference>
<evidence type="ECO:0000256" key="8">
    <source>
        <dbReference type="ARBA" id="ARBA00023136"/>
    </source>
</evidence>
<dbReference type="PIRSF" id="PIRSF006603">
    <property type="entry name" value="DinF"/>
    <property type="match status" value="1"/>
</dbReference>
<dbReference type="InterPro" id="IPR045070">
    <property type="entry name" value="MATE_MepA-like"/>
</dbReference>
<dbReference type="NCBIfam" id="TIGR00797">
    <property type="entry name" value="matE"/>
    <property type="match status" value="1"/>
</dbReference>
<dbReference type="EMBL" id="JAPMLD010000003">
    <property type="protein sequence ID" value="MDW4824102.1"/>
    <property type="molecule type" value="Genomic_DNA"/>
</dbReference>
<dbReference type="PANTHER" id="PTHR43823:SF3">
    <property type="entry name" value="MULTIDRUG EXPORT PROTEIN MEPA"/>
    <property type="match status" value="1"/>
</dbReference>
<feature type="transmembrane region" description="Helical" evidence="10">
    <location>
        <begin position="28"/>
        <end position="49"/>
    </location>
</feature>
<evidence type="ECO:0000256" key="3">
    <source>
        <dbReference type="ARBA" id="ARBA00022106"/>
    </source>
</evidence>
<evidence type="ECO:0000256" key="7">
    <source>
        <dbReference type="ARBA" id="ARBA00022989"/>
    </source>
</evidence>
<dbReference type="EMBL" id="JAPMLE010000001">
    <property type="protein sequence ID" value="MDR8522961.1"/>
    <property type="molecule type" value="Genomic_DNA"/>
</dbReference>
<feature type="transmembrane region" description="Helical" evidence="10">
    <location>
        <begin position="150"/>
        <end position="170"/>
    </location>
</feature>
<feature type="transmembrane region" description="Helical" evidence="10">
    <location>
        <begin position="204"/>
        <end position="228"/>
    </location>
</feature>
<dbReference type="GO" id="GO:0042910">
    <property type="term" value="F:xenobiotic transmembrane transporter activity"/>
    <property type="evidence" value="ECO:0007669"/>
    <property type="project" value="InterPro"/>
</dbReference>
<dbReference type="Proteomes" id="UP001259340">
    <property type="component" value="Unassembled WGS sequence"/>
</dbReference>
<keyword evidence="4" id="KW-0813">Transport</keyword>
<dbReference type="PANTHER" id="PTHR43823">
    <property type="entry name" value="SPORULATION PROTEIN YKVU"/>
    <property type="match status" value="1"/>
</dbReference>
<comment type="caution">
    <text evidence="11">The sequence shown here is derived from an EMBL/GenBank/DDBJ whole genome shotgun (WGS) entry which is preliminary data.</text>
</comment>
<evidence type="ECO:0000256" key="4">
    <source>
        <dbReference type="ARBA" id="ARBA00022448"/>
    </source>
</evidence>